<dbReference type="InterPro" id="IPR025287">
    <property type="entry name" value="WAK_GUB"/>
</dbReference>
<evidence type="ECO:0000256" key="3">
    <source>
        <dbReference type="SAM" id="SignalP"/>
    </source>
</evidence>
<name>A0A9Q0HW59_9POAL</name>
<dbReference type="GO" id="GO:0030247">
    <property type="term" value="F:polysaccharide binding"/>
    <property type="evidence" value="ECO:0007669"/>
    <property type="project" value="InterPro"/>
</dbReference>
<dbReference type="Pfam" id="PF13947">
    <property type="entry name" value="GUB_WAK_bind"/>
    <property type="match status" value="1"/>
</dbReference>
<dbReference type="OrthoDB" id="4062651at2759"/>
<sequence length="228" mass="25436">MFWLMFILHVILARYAAPEGLAMGKPGCRTKCGTVDVPFPFGIDPGCFREGFNLTCQHNATDGTYKLLGGNVDVREILLPASLNFCSISFDRNFNGSTVSVSDFRRCSFAALMEEDSFFFKTHYVTDAYDHSFFSNARVPILLDWSISNETCEVARRMENYACVSSDSVCNDQTAGLGYSCNCSEGYHGNPYLEDGCQVYAQDQFVLTNEVDTNACAHQEPLETQVME</sequence>
<protein>
    <recommendedName>
        <fullName evidence="4">Wall-associated receptor kinase galacturonan-binding domain-containing protein</fullName>
    </recommendedName>
</protein>
<dbReference type="PANTHER" id="PTHR33491">
    <property type="entry name" value="OSJNBA0016N04.9 PROTEIN"/>
    <property type="match status" value="1"/>
</dbReference>
<keyword evidence="2 3" id="KW-0732">Signal</keyword>
<evidence type="ECO:0000256" key="1">
    <source>
        <dbReference type="ARBA" id="ARBA00004167"/>
    </source>
</evidence>
<evidence type="ECO:0000259" key="4">
    <source>
        <dbReference type="Pfam" id="PF13947"/>
    </source>
</evidence>
<accession>A0A9Q0HW59</accession>
<comment type="caution">
    <text evidence="5">The sequence shown here is derived from an EMBL/GenBank/DDBJ whole genome shotgun (WGS) entry which is preliminary data.</text>
</comment>
<dbReference type="GO" id="GO:0016020">
    <property type="term" value="C:membrane"/>
    <property type="evidence" value="ECO:0007669"/>
    <property type="project" value="UniProtKB-SubCell"/>
</dbReference>
<gene>
    <name evidence="5" type="ORF">LUZ63_000548</name>
</gene>
<dbReference type="EMBL" id="JAMQYH010000001">
    <property type="protein sequence ID" value="KAJ1700769.1"/>
    <property type="molecule type" value="Genomic_DNA"/>
</dbReference>
<dbReference type="Proteomes" id="UP001151287">
    <property type="component" value="Unassembled WGS sequence"/>
</dbReference>
<feature type="signal peptide" evidence="3">
    <location>
        <begin position="1"/>
        <end position="18"/>
    </location>
</feature>
<proteinExistence type="predicted"/>
<evidence type="ECO:0000313" key="6">
    <source>
        <dbReference type="Proteomes" id="UP001151287"/>
    </source>
</evidence>
<feature type="domain" description="Wall-associated receptor kinase galacturonan-binding" evidence="4">
    <location>
        <begin position="28"/>
        <end position="78"/>
    </location>
</feature>
<evidence type="ECO:0000313" key="5">
    <source>
        <dbReference type="EMBL" id="KAJ1700769.1"/>
    </source>
</evidence>
<comment type="subcellular location">
    <subcellularLocation>
        <location evidence="1">Membrane</location>
        <topology evidence="1">Single-pass membrane protein</topology>
    </subcellularLocation>
</comment>
<organism evidence="5 6">
    <name type="scientific">Rhynchospora breviuscula</name>
    <dbReference type="NCBI Taxonomy" id="2022672"/>
    <lineage>
        <taxon>Eukaryota</taxon>
        <taxon>Viridiplantae</taxon>
        <taxon>Streptophyta</taxon>
        <taxon>Embryophyta</taxon>
        <taxon>Tracheophyta</taxon>
        <taxon>Spermatophyta</taxon>
        <taxon>Magnoliopsida</taxon>
        <taxon>Liliopsida</taxon>
        <taxon>Poales</taxon>
        <taxon>Cyperaceae</taxon>
        <taxon>Cyperoideae</taxon>
        <taxon>Rhynchosporeae</taxon>
        <taxon>Rhynchospora</taxon>
    </lineage>
</organism>
<dbReference type="AlphaFoldDB" id="A0A9Q0HW59"/>
<reference evidence="5" key="1">
    <citation type="journal article" date="2022" name="Cell">
        <title>Repeat-based holocentromeres influence genome architecture and karyotype evolution.</title>
        <authorList>
            <person name="Hofstatter P.G."/>
            <person name="Thangavel G."/>
            <person name="Lux T."/>
            <person name="Neumann P."/>
            <person name="Vondrak T."/>
            <person name="Novak P."/>
            <person name="Zhang M."/>
            <person name="Costa L."/>
            <person name="Castellani M."/>
            <person name="Scott A."/>
            <person name="Toegelov H."/>
            <person name="Fuchs J."/>
            <person name="Mata-Sucre Y."/>
            <person name="Dias Y."/>
            <person name="Vanzela A.L.L."/>
            <person name="Huettel B."/>
            <person name="Almeida C.C.S."/>
            <person name="Simkova H."/>
            <person name="Souza G."/>
            <person name="Pedrosa-Harand A."/>
            <person name="Macas J."/>
            <person name="Mayer K.F.X."/>
            <person name="Houben A."/>
            <person name="Marques A."/>
        </authorList>
    </citation>
    <scope>NUCLEOTIDE SEQUENCE</scope>
    <source>
        <strain evidence="5">RhyBre1mFocal</strain>
    </source>
</reference>
<evidence type="ECO:0000256" key="2">
    <source>
        <dbReference type="ARBA" id="ARBA00022729"/>
    </source>
</evidence>
<feature type="chain" id="PRO_5040450430" description="Wall-associated receptor kinase galacturonan-binding domain-containing protein" evidence="3">
    <location>
        <begin position="19"/>
        <end position="228"/>
    </location>
</feature>
<keyword evidence="6" id="KW-1185">Reference proteome</keyword>